<keyword evidence="1" id="KW-1185">Reference proteome</keyword>
<proteinExistence type="predicted"/>
<organism evidence="1 2">
    <name type="scientific">Ditylenchus dipsaci</name>
    <dbReference type="NCBI Taxonomy" id="166011"/>
    <lineage>
        <taxon>Eukaryota</taxon>
        <taxon>Metazoa</taxon>
        <taxon>Ecdysozoa</taxon>
        <taxon>Nematoda</taxon>
        <taxon>Chromadorea</taxon>
        <taxon>Rhabditida</taxon>
        <taxon>Tylenchina</taxon>
        <taxon>Tylenchomorpha</taxon>
        <taxon>Sphaerularioidea</taxon>
        <taxon>Anguinidae</taxon>
        <taxon>Anguininae</taxon>
        <taxon>Ditylenchus</taxon>
    </lineage>
</organism>
<sequence length="182" mass="19810">MVDIENQKRLQSGNKTILKQLEAGLDKKWFAVLVGSVHPITVNMGEDENAEMLKFDPNQVNTSTFNVILYSLDQVAVEYNVFGNSVVVLAVGDFAVFPHYFTGAGLTIRKISVEGAVRHIIQHNKENNANITNLLKYYLHCFLPTCPLSGLVTSFLVCLPSSIIIVVQGNGMPACLGATAAA</sequence>
<dbReference type="AlphaFoldDB" id="A0A915DBE1"/>
<accession>A0A915DBE1</accession>
<dbReference type="WBParaSite" id="jg17454">
    <property type="protein sequence ID" value="jg17454"/>
    <property type="gene ID" value="jg17454"/>
</dbReference>
<reference evidence="2" key="1">
    <citation type="submission" date="2022-11" db="UniProtKB">
        <authorList>
            <consortium name="WormBaseParasite"/>
        </authorList>
    </citation>
    <scope>IDENTIFICATION</scope>
</reference>
<dbReference type="Proteomes" id="UP000887574">
    <property type="component" value="Unplaced"/>
</dbReference>
<protein>
    <submittedName>
        <fullName evidence="2">Uncharacterized protein</fullName>
    </submittedName>
</protein>
<evidence type="ECO:0000313" key="1">
    <source>
        <dbReference type="Proteomes" id="UP000887574"/>
    </source>
</evidence>
<name>A0A915DBE1_9BILA</name>
<evidence type="ECO:0000313" key="2">
    <source>
        <dbReference type="WBParaSite" id="jg17454"/>
    </source>
</evidence>